<reference evidence="3" key="1">
    <citation type="journal article" date="2017" name="Proc. Natl. Acad. Sci. U.S.A.">
        <title>Simulation of Deepwater Horizon oil plume reveals substrate specialization within a complex community of hydrocarbon degraders.</title>
        <authorList>
            <person name="Hu P."/>
            <person name="Dubinsky E.A."/>
            <person name="Probst A.J."/>
            <person name="Wang J."/>
            <person name="Sieber C.M.K."/>
            <person name="Tom L.M."/>
            <person name="Gardinali P."/>
            <person name="Banfield J.F."/>
            <person name="Atlas R.M."/>
            <person name="Andersen G.L."/>
        </authorList>
    </citation>
    <scope>NUCLEOTIDE SEQUENCE [LARGE SCALE GENOMIC DNA]</scope>
</reference>
<evidence type="ECO:0000313" key="2">
    <source>
        <dbReference type="EMBL" id="OUR76547.1"/>
    </source>
</evidence>
<evidence type="ECO:0000259" key="1">
    <source>
        <dbReference type="SMART" id="SM00228"/>
    </source>
</evidence>
<name>A0A1Y5E7B6_COLPS</name>
<dbReference type="Pfam" id="PF05299">
    <property type="entry name" value="Peptidase_M61"/>
    <property type="match status" value="1"/>
</dbReference>
<dbReference type="SMART" id="SM00228">
    <property type="entry name" value="PDZ"/>
    <property type="match status" value="1"/>
</dbReference>
<dbReference type="PIRSF" id="PIRSF016493">
    <property type="entry name" value="Glycyl_aminpptds"/>
    <property type="match status" value="1"/>
</dbReference>
<dbReference type="InterPro" id="IPR027268">
    <property type="entry name" value="Peptidase_M4/M1_CTD_sf"/>
</dbReference>
<dbReference type="SUPFAM" id="SSF55486">
    <property type="entry name" value="Metalloproteases ('zincins'), catalytic domain"/>
    <property type="match status" value="1"/>
</dbReference>
<protein>
    <submittedName>
        <fullName evidence="2">Peptidase M61</fullName>
    </submittedName>
</protein>
<evidence type="ECO:0000313" key="3">
    <source>
        <dbReference type="Proteomes" id="UP000243053"/>
    </source>
</evidence>
<gene>
    <name evidence="2" type="ORF">A9Q75_16405</name>
</gene>
<dbReference type="InterPro" id="IPR001478">
    <property type="entry name" value="PDZ"/>
</dbReference>
<dbReference type="EMBL" id="MAAF01000100">
    <property type="protein sequence ID" value="OUR76547.1"/>
    <property type="molecule type" value="Genomic_DNA"/>
</dbReference>
<dbReference type="InterPro" id="IPR007963">
    <property type="entry name" value="Peptidase_M61_catalytic"/>
</dbReference>
<dbReference type="InterPro" id="IPR024191">
    <property type="entry name" value="Peptidase_M61"/>
</dbReference>
<dbReference type="InterPro" id="IPR040756">
    <property type="entry name" value="Peptidase_M61_N"/>
</dbReference>
<dbReference type="Pfam" id="PF17899">
    <property type="entry name" value="Peptidase_M61_N"/>
    <property type="match status" value="1"/>
</dbReference>
<dbReference type="Gene3D" id="2.60.40.3650">
    <property type="match status" value="1"/>
</dbReference>
<dbReference type="Proteomes" id="UP000243053">
    <property type="component" value="Unassembled WGS sequence"/>
</dbReference>
<dbReference type="Gene3D" id="1.10.390.10">
    <property type="entry name" value="Neutral Protease Domain 2"/>
    <property type="match status" value="1"/>
</dbReference>
<proteinExistence type="predicted"/>
<dbReference type="Pfam" id="PF13180">
    <property type="entry name" value="PDZ_2"/>
    <property type="match status" value="1"/>
</dbReference>
<dbReference type="AlphaFoldDB" id="A0A1Y5E7B6"/>
<comment type="caution">
    <text evidence="2">The sequence shown here is derived from an EMBL/GenBank/DDBJ whole genome shotgun (WGS) entry which is preliminary data.</text>
</comment>
<dbReference type="SUPFAM" id="SSF50156">
    <property type="entry name" value="PDZ domain-like"/>
    <property type="match status" value="1"/>
</dbReference>
<feature type="domain" description="PDZ" evidence="1">
    <location>
        <begin position="496"/>
        <end position="565"/>
    </location>
</feature>
<accession>A0A1Y5E7B6</accession>
<dbReference type="Gene3D" id="2.30.42.10">
    <property type="match status" value="1"/>
</dbReference>
<dbReference type="InterPro" id="IPR036034">
    <property type="entry name" value="PDZ_sf"/>
</dbReference>
<organism evidence="2 3">
    <name type="scientific">Colwellia psychrerythraea</name>
    <name type="common">Vibrio psychroerythus</name>
    <dbReference type="NCBI Taxonomy" id="28229"/>
    <lineage>
        <taxon>Bacteria</taxon>
        <taxon>Pseudomonadati</taxon>
        <taxon>Pseudomonadota</taxon>
        <taxon>Gammaproteobacteria</taxon>
        <taxon>Alteromonadales</taxon>
        <taxon>Colwelliaceae</taxon>
        <taxon>Colwellia</taxon>
    </lineage>
</organism>
<sequence length="610" mass="69743">MRGLTRLFNFKIKLIIAISLFFTQLIPANASVEVNISVDQPEHHIAIVELKFDQVNESKVNFYLPTWRTGRYQTLNLANGIREFIAKDSQGNVLSWHKIDKNTWQVSDTQNKKITLTYQIYANQLAKRTRHIDDSHAFLDSSAVVMYSKASRSSEHIVQLSVPKLWRSFSGLESGKNSHQFIAHNYDQLVDSPIESGINEHHQFSVDNRQYELIIWGEGNYDSAKMVKDLQILVKQSKHIWQGYPFKRYVFMVHATSGARGATEHVNSTIIQRSRFKFSSRKDYLGFIATAAHEFVHTWNVKQYRPEGIVPYDYQQENYSNLLWLVEGSTSYLQYQLLLRGNLMTTDEFFAALAKRITAHGHKPGKVSQSVSQASFDAWISEGGDYGNNHSVNIYAEGFLASWLLDFDILTKTALSKSYRNAHNQLYQQHRLPKSYKEEDVLTILKHITGDDYQVWWQENIQGTTKIDFPLLLAKAGLKMSYAKSVKDKSSEQFKVWTGLKTKPGSHELIISSVENNSPAWHAGLTTEDVIVAVDGLRMVEGGLDNRLKDFTPKQTITITYFRRDKLATATLKLAAIAKNKLKIIPIAKVSTEQKAFFKAWTGVDFPEKK</sequence>